<keyword evidence="4" id="KW-1185">Reference proteome</keyword>
<dbReference type="InterPro" id="IPR039564">
    <property type="entry name" value="Peptidase_C39-like"/>
</dbReference>
<evidence type="ECO:0000256" key="1">
    <source>
        <dbReference type="SAM" id="Phobius"/>
    </source>
</evidence>
<comment type="caution">
    <text evidence="3">The sequence shown here is derived from an EMBL/GenBank/DDBJ whole genome shotgun (WGS) entry which is preliminary data.</text>
</comment>
<sequence>MRKRRIKKRRLVVLILVLVLIQAGLVYWGVQTTKTNRKEELTVIEHQRQKTLDEIENWQNTRNLDAEAFDALKAAAKSDNANAYEGIEETKNKNWISKEDLARYTKLDPATDGLRYKKLYDDQELADDYLVFLSRDTDRLPFVEKYHTLNGHTPEPGNLTESLDSMPHLLQWDERWGYLPYGSSNIVFAGCAPTSLAMIFSYLNQDPSITPYALAKFSQDNGYFVDGVGTSHALLDAAASQYGIHIESIPISEASFDETLSQGKTLLLSVAPGHFTRVGHFIVVNALENGEYHVLDPNSNKNTRNWDKNTVLSETSYAWAVYK</sequence>
<reference evidence="3 4" key="1">
    <citation type="submission" date="2016-11" db="EMBL/GenBank/DDBJ databases">
        <title>Description of two novel members of the family Erysipelotrichaceae: Ileibacterium lipovorans gen. nov., sp. nov. and Dubosiella newyorkensis, gen. nov., sp. nov.</title>
        <authorList>
            <person name="Cox L.M."/>
            <person name="Sohn J."/>
            <person name="Tyrrell K.L."/>
            <person name="Citron D.M."/>
            <person name="Lawson P.A."/>
            <person name="Patel N.B."/>
            <person name="Iizumi T."/>
            <person name="Perez-Perez G.I."/>
            <person name="Goldstein E.J."/>
            <person name="Blaser M.J."/>
        </authorList>
    </citation>
    <scope>NUCLEOTIDE SEQUENCE [LARGE SCALE GENOMIC DNA]</scope>
    <source>
        <strain evidence="3 4">NYU-BL-A4</strain>
    </source>
</reference>
<gene>
    <name evidence="3" type="ORF">BO225_06140</name>
</gene>
<name>A0A1U7NMM9_9FIRM</name>
<keyword evidence="1" id="KW-0472">Membrane</keyword>
<evidence type="ECO:0000259" key="2">
    <source>
        <dbReference type="Pfam" id="PF13529"/>
    </source>
</evidence>
<feature type="transmembrane region" description="Helical" evidence="1">
    <location>
        <begin position="12"/>
        <end position="30"/>
    </location>
</feature>
<protein>
    <recommendedName>
        <fullName evidence="2">Peptidase C39-like domain-containing protein</fullName>
    </recommendedName>
</protein>
<evidence type="ECO:0000313" key="3">
    <source>
        <dbReference type="EMBL" id="OLU46486.1"/>
    </source>
</evidence>
<dbReference type="Pfam" id="PF13529">
    <property type="entry name" value="Peptidase_C39_2"/>
    <property type="match status" value="1"/>
</dbReference>
<dbReference type="OrthoDB" id="3186156at2"/>
<dbReference type="Proteomes" id="UP000186705">
    <property type="component" value="Unassembled WGS sequence"/>
</dbReference>
<evidence type="ECO:0000313" key="4">
    <source>
        <dbReference type="Proteomes" id="UP000186705"/>
    </source>
</evidence>
<dbReference type="STRING" id="1862672.BO225_06140"/>
<dbReference type="GeneID" id="78275523"/>
<keyword evidence="1" id="KW-1133">Transmembrane helix</keyword>
<dbReference type="RefSeq" id="WP_076341391.1">
    <property type="nucleotide sequence ID" value="NZ_CAPDDE010000023.1"/>
</dbReference>
<proteinExistence type="predicted"/>
<organism evidence="3 4">
    <name type="scientific">Dubosiella newyorkensis</name>
    <dbReference type="NCBI Taxonomy" id="1862672"/>
    <lineage>
        <taxon>Bacteria</taxon>
        <taxon>Bacillati</taxon>
        <taxon>Bacillota</taxon>
        <taxon>Erysipelotrichia</taxon>
        <taxon>Erysipelotrichales</taxon>
        <taxon>Erysipelotrichaceae</taxon>
        <taxon>Dubosiella</taxon>
    </lineage>
</organism>
<feature type="domain" description="Peptidase C39-like" evidence="2">
    <location>
        <begin position="166"/>
        <end position="298"/>
    </location>
</feature>
<keyword evidence="1" id="KW-0812">Transmembrane</keyword>
<dbReference type="EMBL" id="MPKA01000064">
    <property type="protein sequence ID" value="OLU46486.1"/>
    <property type="molecule type" value="Genomic_DNA"/>
</dbReference>
<accession>A0A1U7NMM9</accession>
<dbReference type="AlphaFoldDB" id="A0A1U7NMM9"/>
<dbReference type="Gene3D" id="3.90.70.10">
    <property type="entry name" value="Cysteine proteinases"/>
    <property type="match status" value="1"/>
</dbReference>